<dbReference type="SUPFAM" id="SSF52540">
    <property type="entry name" value="P-loop containing nucleoside triphosphate hydrolases"/>
    <property type="match status" value="1"/>
</dbReference>
<evidence type="ECO:0000313" key="6">
    <source>
        <dbReference type="Proteomes" id="UP000262073"/>
    </source>
</evidence>
<evidence type="ECO:0000259" key="4">
    <source>
        <dbReference type="PROSITE" id="PS50893"/>
    </source>
</evidence>
<evidence type="ECO:0000313" key="5">
    <source>
        <dbReference type="EMBL" id="AXR06927.1"/>
    </source>
</evidence>
<name>A0A346NN20_9ALTE</name>
<keyword evidence="6" id="KW-1185">Reference proteome</keyword>
<dbReference type="SMART" id="SM00382">
    <property type="entry name" value="AAA"/>
    <property type="match status" value="1"/>
</dbReference>
<dbReference type="PANTHER" id="PTHR43514">
    <property type="entry name" value="ABC TRANSPORTER I FAMILY MEMBER 10"/>
    <property type="match status" value="1"/>
</dbReference>
<dbReference type="Gene3D" id="3.40.50.300">
    <property type="entry name" value="P-loop containing nucleotide triphosphate hydrolases"/>
    <property type="match status" value="1"/>
</dbReference>
<dbReference type="InterPro" id="IPR003439">
    <property type="entry name" value="ABC_transporter-like_ATP-bd"/>
</dbReference>
<dbReference type="GO" id="GO:0005524">
    <property type="term" value="F:ATP binding"/>
    <property type="evidence" value="ECO:0007669"/>
    <property type="project" value="UniProtKB-KW"/>
</dbReference>
<dbReference type="SUPFAM" id="SSF50331">
    <property type="entry name" value="MOP-like"/>
    <property type="match status" value="1"/>
</dbReference>
<proteinExistence type="predicted"/>
<keyword evidence="1" id="KW-0813">Transport</keyword>
<dbReference type="AlphaFoldDB" id="A0A346NN20"/>
<sequence length="323" mass="34996">MMIGLTGPSGAGKSTLLRCLARLQHDASVQGQWQHYTFRQGRVGLVFQDSLLFPHLSVGQNLLLAVDYARSQAHWFDEVVLGCQCSHLLSRMPHSLSGGEAQRVALARAILNSPDILLLDEPVSALDNQTKHAILGYLRSLADNGLPVLIVSHDLQDLSVYCTSVLYLEAGKVVHQGPAHAVIRQIHQQQINNNIANGASTQFGIISGPKQNTDNEPVVAFSCEQQTLYADKPFVHNGLVSLAVPASAVTIDRQLTEPTSMGNRFICQLAALDVIVPGAYLATLQCNDTVLYATLNDIAIKQLQLSVGDTVAARFAVEAFNRL</sequence>
<evidence type="ECO:0000256" key="2">
    <source>
        <dbReference type="ARBA" id="ARBA00022741"/>
    </source>
</evidence>
<accession>A0A346NN20</accession>
<keyword evidence="2" id="KW-0547">Nucleotide-binding</keyword>
<protein>
    <submittedName>
        <fullName evidence="5">ATP-binding cassette domain-containing protein</fullName>
    </submittedName>
</protein>
<dbReference type="PROSITE" id="PS50893">
    <property type="entry name" value="ABC_TRANSPORTER_2"/>
    <property type="match status" value="1"/>
</dbReference>
<dbReference type="PANTHER" id="PTHR43514:SF4">
    <property type="entry name" value="ABC TRANSPORTER I FAMILY MEMBER 10"/>
    <property type="match status" value="1"/>
</dbReference>
<dbReference type="InterPro" id="IPR003593">
    <property type="entry name" value="AAA+_ATPase"/>
</dbReference>
<reference evidence="5 6" key="1">
    <citation type="submission" date="2018-08" db="EMBL/GenBank/DDBJ databases">
        <title>Salinimonas sediminis sp. nov., a piezophilic bacterium isolated from a deep-sea sediment sample from the New Britain Trench.</title>
        <authorList>
            <person name="Cao J."/>
        </authorList>
    </citation>
    <scope>NUCLEOTIDE SEQUENCE [LARGE SCALE GENOMIC DNA]</scope>
    <source>
        <strain evidence="5 6">N102</strain>
    </source>
</reference>
<dbReference type="GO" id="GO:0016887">
    <property type="term" value="F:ATP hydrolysis activity"/>
    <property type="evidence" value="ECO:0007669"/>
    <property type="project" value="InterPro"/>
</dbReference>
<dbReference type="InterPro" id="IPR027417">
    <property type="entry name" value="P-loop_NTPase"/>
</dbReference>
<dbReference type="Proteomes" id="UP000262073">
    <property type="component" value="Chromosome"/>
</dbReference>
<dbReference type="InterPro" id="IPR008995">
    <property type="entry name" value="Mo/tungstate-bd_C_term_dom"/>
</dbReference>
<evidence type="ECO:0000256" key="1">
    <source>
        <dbReference type="ARBA" id="ARBA00022448"/>
    </source>
</evidence>
<dbReference type="InterPro" id="IPR050334">
    <property type="entry name" value="Molybdenum_import_ModC"/>
</dbReference>
<keyword evidence="3 5" id="KW-0067">ATP-binding</keyword>
<dbReference type="Pfam" id="PF00005">
    <property type="entry name" value="ABC_tran"/>
    <property type="match status" value="1"/>
</dbReference>
<dbReference type="InterPro" id="IPR017871">
    <property type="entry name" value="ABC_transporter-like_CS"/>
</dbReference>
<evidence type="ECO:0000256" key="3">
    <source>
        <dbReference type="ARBA" id="ARBA00022840"/>
    </source>
</evidence>
<organism evidence="5 6">
    <name type="scientific">Salinimonas sediminis</name>
    <dbReference type="NCBI Taxonomy" id="2303538"/>
    <lineage>
        <taxon>Bacteria</taxon>
        <taxon>Pseudomonadati</taxon>
        <taxon>Pseudomonadota</taxon>
        <taxon>Gammaproteobacteria</taxon>
        <taxon>Alteromonadales</taxon>
        <taxon>Alteromonadaceae</taxon>
        <taxon>Alteromonas/Salinimonas group</taxon>
        <taxon>Salinimonas</taxon>
    </lineage>
</organism>
<gene>
    <name evidence="5" type="ORF">D0Y50_11530</name>
</gene>
<dbReference type="EMBL" id="CP031769">
    <property type="protein sequence ID" value="AXR06927.1"/>
    <property type="molecule type" value="Genomic_DNA"/>
</dbReference>
<dbReference type="KEGG" id="salm:D0Y50_11530"/>
<feature type="domain" description="ABC transporter" evidence="4">
    <location>
        <begin position="3"/>
        <end position="195"/>
    </location>
</feature>
<dbReference type="PROSITE" id="PS00211">
    <property type="entry name" value="ABC_TRANSPORTER_1"/>
    <property type="match status" value="1"/>
</dbReference>